<evidence type="ECO:0000256" key="5">
    <source>
        <dbReference type="SAM" id="MobiDB-lite"/>
    </source>
</evidence>
<name>A0ABU2ZEY1_9SPHN</name>
<dbReference type="PROSITE" id="PS51371">
    <property type="entry name" value="CBS"/>
    <property type="match status" value="2"/>
</dbReference>
<comment type="similarity">
    <text evidence="1">Belongs to the UPF0053 family. Hemolysin C subfamily.</text>
</comment>
<keyword evidence="3 4" id="KW-0129">CBS domain</keyword>
<dbReference type="InterPro" id="IPR046342">
    <property type="entry name" value="CBS_dom_sf"/>
</dbReference>
<dbReference type="InterPro" id="IPR044751">
    <property type="entry name" value="Ion_transp-like_CBS"/>
</dbReference>
<evidence type="ECO:0000256" key="4">
    <source>
        <dbReference type="PROSITE-ProRule" id="PRU00703"/>
    </source>
</evidence>
<organism evidence="7 8">
    <name type="scientific">Croceicoccus esteveae</name>
    <dbReference type="NCBI Taxonomy" id="3075597"/>
    <lineage>
        <taxon>Bacteria</taxon>
        <taxon>Pseudomonadati</taxon>
        <taxon>Pseudomonadota</taxon>
        <taxon>Alphaproteobacteria</taxon>
        <taxon>Sphingomonadales</taxon>
        <taxon>Erythrobacteraceae</taxon>
        <taxon>Croceicoccus</taxon>
    </lineage>
</organism>
<evidence type="ECO:0000256" key="3">
    <source>
        <dbReference type="ARBA" id="ARBA00023122"/>
    </source>
</evidence>
<dbReference type="Pfam" id="PF03471">
    <property type="entry name" value="CorC_HlyC"/>
    <property type="match status" value="1"/>
</dbReference>
<keyword evidence="2" id="KW-0677">Repeat</keyword>
<feature type="domain" description="CBS" evidence="6">
    <location>
        <begin position="169"/>
        <end position="226"/>
    </location>
</feature>
<gene>
    <name evidence="7" type="ORF">RM533_01100</name>
</gene>
<dbReference type="CDD" id="cd04590">
    <property type="entry name" value="CBS_pair_CorC_HlyC_assoc"/>
    <property type="match status" value="1"/>
</dbReference>
<evidence type="ECO:0000256" key="1">
    <source>
        <dbReference type="ARBA" id="ARBA00006446"/>
    </source>
</evidence>
<dbReference type="SMART" id="SM00116">
    <property type="entry name" value="CBS"/>
    <property type="match status" value="2"/>
</dbReference>
<accession>A0ABU2ZEY1</accession>
<protein>
    <submittedName>
        <fullName evidence="7">Hemolysin family protein</fullName>
    </submittedName>
</protein>
<dbReference type="EMBL" id="JAVRHS010000001">
    <property type="protein sequence ID" value="MDT0574776.1"/>
    <property type="molecule type" value="Genomic_DNA"/>
</dbReference>
<feature type="region of interest" description="Disordered" evidence="5">
    <location>
        <begin position="60"/>
        <end position="81"/>
    </location>
</feature>
<comment type="caution">
    <text evidence="7">The sequence shown here is derived from an EMBL/GenBank/DDBJ whole genome shotgun (WGS) entry which is preliminary data.</text>
</comment>
<dbReference type="PANTHER" id="PTHR22777">
    <property type="entry name" value="HEMOLYSIN-RELATED"/>
    <property type="match status" value="1"/>
</dbReference>
<feature type="domain" description="CBS" evidence="6">
    <location>
        <begin position="105"/>
        <end position="164"/>
    </location>
</feature>
<sequence>MPDDSNAGDASNPEPDRRPEPDHRSRSETERPDRKALWHRIRAYFDPEAERSLREQIEEALDEHEDGEECDGAPVENGDLSSTERQMLRNLLHFSEHDADDVAIPRRSIIAVERGASWADLVALFAEHGHSRLPVYSGTLDHVIGMMLIKDVFPFLATGKPPPSDWTVLMRQPVYVPQARGALDVLADMRAHRVHLAIVVDEYSGTDGIITIEDLVEEIIGEIEDEHDDAPVDRLVAIDGGMWDADAGAELDEVARRIDPALAEVEEAVDTLGGLAFVLAEEVPAVGAILEHRSGWRLEVIAGDDRHVERLRLHPPAPAGPHVSAGAG</sequence>
<evidence type="ECO:0000313" key="7">
    <source>
        <dbReference type="EMBL" id="MDT0574776.1"/>
    </source>
</evidence>
<feature type="region of interest" description="Disordered" evidence="5">
    <location>
        <begin position="1"/>
        <end position="33"/>
    </location>
</feature>
<dbReference type="Gene3D" id="3.30.465.10">
    <property type="match status" value="1"/>
</dbReference>
<dbReference type="PANTHER" id="PTHR22777:SF27">
    <property type="entry name" value="MAGNESIUM AND COBALT EFFLUX PROTEIN CORC"/>
    <property type="match status" value="1"/>
</dbReference>
<dbReference type="InterPro" id="IPR036318">
    <property type="entry name" value="FAD-bd_PCMH-like_sf"/>
</dbReference>
<feature type="compositionally biased region" description="Basic and acidic residues" evidence="5">
    <location>
        <begin position="14"/>
        <end position="33"/>
    </location>
</feature>
<keyword evidence="8" id="KW-1185">Reference proteome</keyword>
<dbReference type="InterPro" id="IPR000644">
    <property type="entry name" value="CBS_dom"/>
</dbReference>
<reference evidence="7 8" key="1">
    <citation type="submission" date="2023-09" db="EMBL/GenBank/DDBJ databases">
        <authorList>
            <person name="Rey-Velasco X."/>
        </authorList>
    </citation>
    <scope>NUCLEOTIDE SEQUENCE [LARGE SCALE GENOMIC DNA]</scope>
    <source>
        <strain evidence="7 8">F390</strain>
    </source>
</reference>
<evidence type="ECO:0000256" key="2">
    <source>
        <dbReference type="ARBA" id="ARBA00022737"/>
    </source>
</evidence>
<proteinExistence type="inferred from homology"/>
<dbReference type="SMART" id="SM01091">
    <property type="entry name" value="CorC_HlyC"/>
    <property type="match status" value="1"/>
</dbReference>
<dbReference type="SUPFAM" id="SSF56176">
    <property type="entry name" value="FAD-binding/transporter-associated domain-like"/>
    <property type="match status" value="1"/>
</dbReference>
<dbReference type="Proteomes" id="UP001259803">
    <property type="component" value="Unassembled WGS sequence"/>
</dbReference>
<dbReference type="SUPFAM" id="SSF54631">
    <property type="entry name" value="CBS-domain pair"/>
    <property type="match status" value="1"/>
</dbReference>
<evidence type="ECO:0000313" key="8">
    <source>
        <dbReference type="Proteomes" id="UP001259803"/>
    </source>
</evidence>
<dbReference type="Gene3D" id="3.10.580.10">
    <property type="entry name" value="CBS-domain"/>
    <property type="match status" value="1"/>
</dbReference>
<feature type="compositionally biased region" description="Acidic residues" evidence="5">
    <location>
        <begin position="60"/>
        <end position="71"/>
    </location>
</feature>
<dbReference type="RefSeq" id="WP_311339340.1">
    <property type="nucleotide sequence ID" value="NZ_JAVRHS010000001.1"/>
</dbReference>
<evidence type="ECO:0000259" key="6">
    <source>
        <dbReference type="PROSITE" id="PS51371"/>
    </source>
</evidence>
<dbReference type="InterPro" id="IPR005170">
    <property type="entry name" value="Transptr-assoc_dom"/>
</dbReference>
<dbReference type="Pfam" id="PF00571">
    <property type="entry name" value="CBS"/>
    <property type="match status" value="2"/>
</dbReference>
<dbReference type="InterPro" id="IPR016169">
    <property type="entry name" value="FAD-bd_PCMH_sub2"/>
</dbReference>